<reference evidence="3" key="1">
    <citation type="submission" date="2023-07" db="EMBL/GenBank/DDBJ databases">
        <title>The genome sequence of Rhodocytophaga aerolata KACC 12507.</title>
        <authorList>
            <person name="Zhang X."/>
        </authorList>
    </citation>
    <scope>NUCLEOTIDE SEQUENCE</scope>
    <source>
        <strain evidence="3">KACC 12507</strain>
    </source>
</reference>
<comment type="caution">
    <text evidence="3">The sequence shown here is derived from an EMBL/GenBank/DDBJ whole genome shotgun (WGS) entry which is preliminary data.</text>
</comment>
<accession>A0ABT8R543</accession>
<sequence>MKKNQFYHSKKLLSFSFLAIALFLVSHIASAQSNRDTQPRFGIKGGVNLANLYIDDVNDEKAKWGLHAGIWAKAPIGEFFAIQPELLWSSKGTRLASYNNIPFTQDGEIRFNLNYVDLPVLASLTLGPISLQAGPYISYLVNANVKNLREDMTTGTSVDLDRGDFNSVDYGLSGGIALDIKGFQLGARYNHGLREIGKSDLAGQLTTNSKNAVAQVFVAIGF</sequence>
<feature type="domain" description="Outer membrane protein beta-barrel" evidence="2">
    <location>
        <begin position="31"/>
        <end position="195"/>
    </location>
</feature>
<dbReference type="EMBL" id="JAUKPO010000006">
    <property type="protein sequence ID" value="MDO1447034.1"/>
    <property type="molecule type" value="Genomic_DNA"/>
</dbReference>
<dbReference type="InterPro" id="IPR025665">
    <property type="entry name" value="Beta-barrel_OMP_2"/>
</dbReference>
<dbReference type="Pfam" id="PF13568">
    <property type="entry name" value="OMP_b-brl_2"/>
    <property type="match status" value="1"/>
</dbReference>
<protein>
    <submittedName>
        <fullName evidence="3">Porin family protein</fullName>
    </submittedName>
</protein>
<feature type="signal peptide" evidence="1">
    <location>
        <begin position="1"/>
        <end position="31"/>
    </location>
</feature>
<evidence type="ECO:0000259" key="2">
    <source>
        <dbReference type="Pfam" id="PF13568"/>
    </source>
</evidence>
<evidence type="ECO:0000313" key="3">
    <source>
        <dbReference type="EMBL" id="MDO1447034.1"/>
    </source>
</evidence>
<name>A0ABT8R543_9BACT</name>
<dbReference type="Proteomes" id="UP001168528">
    <property type="component" value="Unassembled WGS sequence"/>
</dbReference>
<gene>
    <name evidence="3" type="ORF">Q0590_12265</name>
</gene>
<proteinExistence type="predicted"/>
<feature type="chain" id="PRO_5046038343" evidence="1">
    <location>
        <begin position="32"/>
        <end position="222"/>
    </location>
</feature>
<keyword evidence="4" id="KW-1185">Reference proteome</keyword>
<evidence type="ECO:0000256" key="1">
    <source>
        <dbReference type="SAM" id="SignalP"/>
    </source>
</evidence>
<organism evidence="3 4">
    <name type="scientific">Rhodocytophaga aerolata</name>
    <dbReference type="NCBI Taxonomy" id="455078"/>
    <lineage>
        <taxon>Bacteria</taxon>
        <taxon>Pseudomonadati</taxon>
        <taxon>Bacteroidota</taxon>
        <taxon>Cytophagia</taxon>
        <taxon>Cytophagales</taxon>
        <taxon>Rhodocytophagaceae</taxon>
        <taxon>Rhodocytophaga</taxon>
    </lineage>
</organism>
<evidence type="ECO:0000313" key="4">
    <source>
        <dbReference type="Proteomes" id="UP001168528"/>
    </source>
</evidence>
<dbReference type="RefSeq" id="WP_302037838.1">
    <property type="nucleotide sequence ID" value="NZ_JAUKPO010000006.1"/>
</dbReference>
<keyword evidence="1" id="KW-0732">Signal</keyword>